<dbReference type="InterPro" id="IPR050273">
    <property type="entry name" value="GppA/Ppx_hydrolase"/>
</dbReference>
<protein>
    <submittedName>
        <fullName evidence="2">Phosphatase</fullName>
    </submittedName>
</protein>
<name>A0ABT8KR50_9BACT</name>
<dbReference type="Gene3D" id="3.30.420.150">
    <property type="entry name" value="Exopolyphosphatase. Domain 2"/>
    <property type="match status" value="1"/>
</dbReference>
<keyword evidence="3" id="KW-1185">Reference proteome</keyword>
<dbReference type="InterPro" id="IPR003695">
    <property type="entry name" value="Ppx_GppA_N"/>
</dbReference>
<dbReference type="EMBL" id="JAUJEA010000005">
    <property type="protein sequence ID" value="MDN5202903.1"/>
    <property type="molecule type" value="Genomic_DNA"/>
</dbReference>
<organism evidence="2 3">
    <name type="scientific">Splendidivirga corallicola</name>
    <dbReference type="NCBI Taxonomy" id="3051826"/>
    <lineage>
        <taxon>Bacteria</taxon>
        <taxon>Pseudomonadati</taxon>
        <taxon>Bacteroidota</taxon>
        <taxon>Cytophagia</taxon>
        <taxon>Cytophagales</taxon>
        <taxon>Splendidivirgaceae</taxon>
        <taxon>Splendidivirga</taxon>
    </lineage>
</organism>
<feature type="domain" description="Ppx/GppA phosphatase N-terminal" evidence="1">
    <location>
        <begin position="35"/>
        <end position="289"/>
    </location>
</feature>
<dbReference type="SUPFAM" id="SSF53067">
    <property type="entry name" value="Actin-like ATPase domain"/>
    <property type="match status" value="2"/>
</dbReference>
<dbReference type="PANTHER" id="PTHR30005">
    <property type="entry name" value="EXOPOLYPHOSPHATASE"/>
    <property type="match status" value="1"/>
</dbReference>
<reference evidence="2" key="1">
    <citation type="submission" date="2023-06" db="EMBL/GenBank/DDBJ databases">
        <title>Genomic of Parafulvivirga corallium.</title>
        <authorList>
            <person name="Wang G."/>
        </authorList>
    </citation>
    <scope>NUCLEOTIDE SEQUENCE</scope>
    <source>
        <strain evidence="2">BMA10</strain>
    </source>
</reference>
<accession>A0ABT8KR50</accession>
<dbReference type="Gene3D" id="3.30.420.40">
    <property type="match status" value="1"/>
</dbReference>
<dbReference type="PANTHER" id="PTHR30005:SF0">
    <property type="entry name" value="RETROGRADE REGULATION PROTEIN 2"/>
    <property type="match status" value="1"/>
</dbReference>
<dbReference type="RefSeq" id="WP_346752922.1">
    <property type="nucleotide sequence ID" value="NZ_JAUJEA010000005.1"/>
</dbReference>
<gene>
    <name evidence="2" type="ORF">QQ008_16050</name>
</gene>
<evidence type="ECO:0000259" key="1">
    <source>
        <dbReference type="Pfam" id="PF02541"/>
    </source>
</evidence>
<evidence type="ECO:0000313" key="3">
    <source>
        <dbReference type="Proteomes" id="UP001172082"/>
    </source>
</evidence>
<dbReference type="Proteomes" id="UP001172082">
    <property type="component" value="Unassembled WGS sequence"/>
</dbReference>
<dbReference type="Pfam" id="PF02541">
    <property type="entry name" value="Ppx-GppA"/>
    <property type="match status" value="1"/>
</dbReference>
<sequence>MNIRNTLKLAAIDIGSNAIRFQVSYVNKFEGNFTFKKLEYIRFPLRLGHDVFSIGRISQATESKFVKLLGAFRSLLELYEVDDFMICATSAMREASNGFEVADRIKNELSLDINIIDGSREAEMINKSLKLFLQDGNYIHIDVGGGSTELNIYEKKEKIAARSFQLGSVRSLKDTSSPIQIKRKMRTWIMANLPSNEEEIVAIGTGGNINKIFDIAYKRPGKALSIKKVNEIKEHIESMSVQERIFKLQLNPDRADVIVPAADIYIAAMQFADAKKIIVPDVGLKDGILEMLFEKNKERFEA</sequence>
<comment type="caution">
    <text evidence="2">The sequence shown here is derived from an EMBL/GenBank/DDBJ whole genome shotgun (WGS) entry which is preliminary data.</text>
</comment>
<proteinExistence type="predicted"/>
<evidence type="ECO:0000313" key="2">
    <source>
        <dbReference type="EMBL" id="MDN5202903.1"/>
    </source>
</evidence>
<dbReference type="CDD" id="cd24006">
    <property type="entry name" value="ASKHA_NBD_PPX_GppA"/>
    <property type="match status" value="1"/>
</dbReference>
<dbReference type="InterPro" id="IPR043129">
    <property type="entry name" value="ATPase_NBD"/>
</dbReference>